<evidence type="ECO:0000256" key="5">
    <source>
        <dbReference type="ARBA" id="ARBA00022839"/>
    </source>
</evidence>
<comment type="caution">
    <text evidence="10">The sequence shown here is derived from an EMBL/GenBank/DDBJ whole genome shotgun (WGS) entry which is preliminary data.</text>
</comment>
<evidence type="ECO:0000259" key="9">
    <source>
        <dbReference type="PROSITE" id="PS50126"/>
    </source>
</evidence>
<dbReference type="Proteomes" id="UP000461880">
    <property type="component" value="Unassembled WGS sequence"/>
</dbReference>
<comment type="similarity">
    <text evidence="7">Belongs to the RNR ribonuclease family. RNase R subfamily.</text>
</comment>
<dbReference type="Pfam" id="PF17876">
    <property type="entry name" value="CSD2"/>
    <property type="match status" value="1"/>
</dbReference>
<dbReference type="InterPro" id="IPR012340">
    <property type="entry name" value="NA-bd_OB-fold"/>
</dbReference>
<keyword evidence="3 7" id="KW-0540">Nuclease</keyword>
<comment type="catalytic activity">
    <reaction evidence="1 7">
        <text>Exonucleolytic cleavage in the 3'- to 5'-direction to yield nucleoside 5'-phosphates.</text>
        <dbReference type="EC" id="3.1.13.1"/>
    </reaction>
</comment>
<gene>
    <name evidence="7 10" type="primary">rnr</name>
    <name evidence="10" type="ORF">FYJ51_10425</name>
</gene>
<evidence type="ECO:0000256" key="2">
    <source>
        <dbReference type="ARBA" id="ARBA00022490"/>
    </source>
</evidence>
<accession>A0A7X2NTH6</accession>
<dbReference type="NCBIfam" id="TIGR02063">
    <property type="entry name" value="RNase_R"/>
    <property type="match status" value="1"/>
</dbReference>
<dbReference type="SMART" id="SM00316">
    <property type="entry name" value="S1"/>
    <property type="match status" value="1"/>
</dbReference>
<dbReference type="InterPro" id="IPR001900">
    <property type="entry name" value="RNase_II/R"/>
</dbReference>
<dbReference type="EMBL" id="VUMN01000027">
    <property type="protein sequence ID" value="MSS59306.1"/>
    <property type="molecule type" value="Genomic_DNA"/>
</dbReference>
<dbReference type="InterPro" id="IPR022966">
    <property type="entry name" value="RNase_II/R_CS"/>
</dbReference>
<evidence type="ECO:0000256" key="3">
    <source>
        <dbReference type="ARBA" id="ARBA00022722"/>
    </source>
</evidence>
<proteinExistence type="inferred from homology"/>
<reference evidence="10 11" key="1">
    <citation type="submission" date="2019-08" db="EMBL/GenBank/DDBJ databases">
        <title>In-depth cultivation of the pig gut microbiome towards novel bacterial diversity and tailored functional studies.</title>
        <authorList>
            <person name="Wylensek D."/>
            <person name="Hitch T.C.A."/>
            <person name="Clavel T."/>
        </authorList>
    </citation>
    <scope>NUCLEOTIDE SEQUENCE [LARGE SCALE GENOMIC DNA]</scope>
    <source>
        <strain evidence="10 11">Oil+RF-744-GAM-WT-6</strain>
    </source>
</reference>
<keyword evidence="5 7" id="KW-0269">Exonuclease</keyword>
<dbReference type="CDD" id="cd04471">
    <property type="entry name" value="S1_RNase_R"/>
    <property type="match status" value="1"/>
</dbReference>
<evidence type="ECO:0000256" key="6">
    <source>
        <dbReference type="ARBA" id="ARBA00022884"/>
    </source>
</evidence>
<evidence type="ECO:0000313" key="10">
    <source>
        <dbReference type="EMBL" id="MSS59306.1"/>
    </source>
</evidence>
<dbReference type="InterPro" id="IPR003029">
    <property type="entry name" value="S1_domain"/>
</dbReference>
<dbReference type="InterPro" id="IPR050180">
    <property type="entry name" value="RNR_Ribonuclease"/>
</dbReference>
<feature type="region of interest" description="Disordered" evidence="8">
    <location>
        <begin position="709"/>
        <end position="734"/>
    </location>
</feature>
<dbReference type="EC" id="3.1.13.1" evidence="7"/>
<dbReference type="GO" id="GO:0008859">
    <property type="term" value="F:exoribonuclease II activity"/>
    <property type="evidence" value="ECO:0007669"/>
    <property type="project" value="UniProtKB-UniRule"/>
</dbReference>
<feature type="domain" description="S1 motif" evidence="9">
    <location>
        <begin position="619"/>
        <end position="699"/>
    </location>
</feature>
<dbReference type="InterPro" id="IPR040476">
    <property type="entry name" value="CSD2"/>
</dbReference>
<keyword evidence="11" id="KW-1185">Reference proteome</keyword>
<keyword evidence="4 7" id="KW-0378">Hydrolase</keyword>
<dbReference type="GO" id="GO:0006402">
    <property type="term" value="P:mRNA catabolic process"/>
    <property type="evidence" value="ECO:0007669"/>
    <property type="project" value="TreeGrafter"/>
</dbReference>
<dbReference type="NCBIfam" id="TIGR00358">
    <property type="entry name" value="3_prime_RNase"/>
    <property type="match status" value="1"/>
</dbReference>
<evidence type="ECO:0000256" key="4">
    <source>
        <dbReference type="ARBA" id="ARBA00022801"/>
    </source>
</evidence>
<protein>
    <recommendedName>
        <fullName evidence="7">Ribonuclease R</fullName>
        <shortName evidence="7">RNase R</shortName>
        <ecNumber evidence="7">3.1.13.1</ecNumber>
    </recommendedName>
</protein>
<dbReference type="InterPro" id="IPR011805">
    <property type="entry name" value="RNase_R"/>
</dbReference>
<dbReference type="SMART" id="SM00955">
    <property type="entry name" value="RNB"/>
    <property type="match status" value="1"/>
</dbReference>
<evidence type="ECO:0000313" key="11">
    <source>
        <dbReference type="Proteomes" id="UP000461880"/>
    </source>
</evidence>
<dbReference type="AlphaFoldDB" id="A0A7X2NTH6"/>
<evidence type="ECO:0000256" key="8">
    <source>
        <dbReference type="SAM" id="MobiDB-lite"/>
    </source>
</evidence>
<dbReference type="SUPFAM" id="SSF50249">
    <property type="entry name" value="Nucleic acid-binding proteins"/>
    <property type="match status" value="4"/>
</dbReference>
<feature type="region of interest" description="Disordered" evidence="8">
    <location>
        <begin position="576"/>
        <end position="599"/>
    </location>
</feature>
<comment type="function">
    <text evidence="7">3'-5' exoribonuclease that releases 5'-nucleoside monophosphates and is involved in maturation of structured RNAs.</text>
</comment>
<evidence type="ECO:0000256" key="7">
    <source>
        <dbReference type="HAMAP-Rule" id="MF_01895"/>
    </source>
</evidence>
<keyword evidence="6 7" id="KW-0694">RNA-binding</keyword>
<comment type="subcellular location">
    <subcellularLocation>
        <location evidence="7">Cytoplasm</location>
    </subcellularLocation>
</comment>
<dbReference type="GO" id="GO:0005829">
    <property type="term" value="C:cytosol"/>
    <property type="evidence" value="ECO:0007669"/>
    <property type="project" value="TreeGrafter"/>
</dbReference>
<dbReference type="Pfam" id="PF00575">
    <property type="entry name" value="S1"/>
    <property type="match status" value="1"/>
</dbReference>
<evidence type="ECO:0000256" key="1">
    <source>
        <dbReference type="ARBA" id="ARBA00001849"/>
    </source>
</evidence>
<dbReference type="GO" id="GO:0003723">
    <property type="term" value="F:RNA binding"/>
    <property type="evidence" value="ECO:0007669"/>
    <property type="project" value="UniProtKB-UniRule"/>
</dbReference>
<dbReference type="PANTHER" id="PTHR23355:SF9">
    <property type="entry name" value="DIS3-LIKE EXONUCLEASE 2"/>
    <property type="match status" value="1"/>
</dbReference>
<dbReference type="Gene3D" id="2.40.50.140">
    <property type="entry name" value="Nucleic acid-binding proteins"/>
    <property type="match status" value="2"/>
</dbReference>
<name>A0A7X2NTH6_9FIRM</name>
<dbReference type="PANTHER" id="PTHR23355">
    <property type="entry name" value="RIBONUCLEASE"/>
    <property type="match status" value="1"/>
</dbReference>
<organism evidence="10 11">
    <name type="scientific">Stecheria intestinalis</name>
    <dbReference type="NCBI Taxonomy" id="2606630"/>
    <lineage>
        <taxon>Bacteria</taxon>
        <taxon>Bacillati</taxon>
        <taxon>Bacillota</taxon>
        <taxon>Erysipelotrichia</taxon>
        <taxon>Erysipelotrichales</taxon>
        <taxon>Erysipelotrichaceae</taxon>
        <taxon>Stecheria</taxon>
    </lineage>
</organism>
<dbReference type="InterPro" id="IPR004476">
    <property type="entry name" value="RNase_II/RNase_R"/>
</dbReference>
<dbReference type="Pfam" id="PF00773">
    <property type="entry name" value="RNB"/>
    <property type="match status" value="1"/>
</dbReference>
<sequence>MEELKKQILELLESAKGGLDRERLKNGLKLTASAEIVELGKTLDQMEEDDDLIRTSNNRYKTLEQAGYVKGILKINKRGTGFVDRPDQPSILIRVPDQKDALNGDTVLTKPIPDLNPETGEVSYTGTVIKVLKRAHTHVIGTYVDTVYGLRFLPDDIHLQSVRMDITAPSDFRPIPGLKVMMQVVKYGSPLHLEVVKTLGNKDDPGVDILSVLLDYDIVMEFPEDAMKQAEAIPQEVQPSEMEGRVNLTEDTIVTIDGNDSKDFDDAVGVQENENGWLLKVSIADVSHYVTEGSPLDQEAEKRGCSTYVTDRVVPMLPHILSNGICSLNPHVVRLTNTCEMQVRKDGSIASYKLYPSFMRSAERMTYDHVNEILQGNAERKAQYEHLGNLFETLAACADAIRAHRKQKGAIDFDTTESEILCDEKGHPYEIRPKHHGHAEEMIEDCMIAANVCVADFMHKHEFPCVYRIHEEPQKKKLQDFMKLSYLLGVPFSSKDLSPKSVQQYLLGCKDSEEYPVLSQQLLRTMAKARYDSVCAGHFGLAEPEYLHFTSPIRRYPDLIVHRMLRKYDYEHFQGNPSADQKKMQAYSESSSERERASQNAEFDCDDMKKAEYMMDHIGETAEGIITTVTNFGFFVQLPNTVEGMVRVNTMSDDFYHFDEKKMCLRGERTRAEYRVGQTVKIKVLGASKDAKTVDFGLQNMKAVRKPAPVSAGKKYTARSRAARKSEQVEEPYSSYDYGKHFRYGRDARRKQNGRKKYR</sequence>
<dbReference type="PROSITE" id="PS01175">
    <property type="entry name" value="RIBONUCLEASE_II"/>
    <property type="match status" value="1"/>
</dbReference>
<dbReference type="PROSITE" id="PS50126">
    <property type="entry name" value="S1"/>
    <property type="match status" value="1"/>
</dbReference>
<dbReference type="RefSeq" id="WP_154505529.1">
    <property type="nucleotide sequence ID" value="NZ_VUMN01000027.1"/>
</dbReference>
<keyword evidence="2 7" id="KW-0963">Cytoplasm</keyword>
<dbReference type="HAMAP" id="MF_01895">
    <property type="entry name" value="RNase_R"/>
    <property type="match status" value="1"/>
</dbReference>